<dbReference type="Proteomes" id="UP001148018">
    <property type="component" value="Unassembled WGS sequence"/>
</dbReference>
<dbReference type="PANTHER" id="PTHR22028:SF5">
    <property type="entry name" value="COILED-COIL DOMAIN-CONTAINING PROTEIN 191"/>
    <property type="match status" value="1"/>
</dbReference>
<protein>
    <recommendedName>
        <fullName evidence="4">Coiled-coil domain-containing protein 191</fullName>
    </recommendedName>
</protein>
<feature type="compositionally biased region" description="Polar residues" evidence="1">
    <location>
        <begin position="1"/>
        <end position="10"/>
    </location>
</feature>
<organism evidence="2 3">
    <name type="scientific">Muraenolepis orangiensis</name>
    <name type="common">Patagonian moray cod</name>
    <dbReference type="NCBI Taxonomy" id="630683"/>
    <lineage>
        <taxon>Eukaryota</taxon>
        <taxon>Metazoa</taxon>
        <taxon>Chordata</taxon>
        <taxon>Craniata</taxon>
        <taxon>Vertebrata</taxon>
        <taxon>Euteleostomi</taxon>
        <taxon>Actinopterygii</taxon>
        <taxon>Neopterygii</taxon>
        <taxon>Teleostei</taxon>
        <taxon>Neoteleostei</taxon>
        <taxon>Acanthomorphata</taxon>
        <taxon>Zeiogadaria</taxon>
        <taxon>Gadariae</taxon>
        <taxon>Gadiformes</taxon>
        <taxon>Muraenolepidoidei</taxon>
        <taxon>Muraenolepididae</taxon>
        <taxon>Muraenolepis</taxon>
    </lineage>
</organism>
<dbReference type="InterPro" id="IPR052270">
    <property type="entry name" value="CACF_protein"/>
</dbReference>
<accession>A0A9Q0ES54</accession>
<feature type="region of interest" description="Disordered" evidence="1">
    <location>
        <begin position="261"/>
        <end position="299"/>
    </location>
</feature>
<proteinExistence type="predicted"/>
<feature type="region of interest" description="Disordered" evidence="1">
    <location>
        <begin position="542"/>
        <end position="606"/>
    </location>
</feature>
<evidence type="ECO:0000313" key="3">
    <source>
        <dbReference type="Proteomes" id="UP001148018"/>
    </source>
</evidence>
<feature type="region of interest" description="Disordered" evidence="1">
    <location>
        <begin position="360"/>
        <end position="383"/>
    </location>
</feature>
<feature type="region of interest" description="Disordered" evidence="1">
    <location>
        <begin position="167"/>
        <end position="239"/>
    </location>
</feature>
<feature type="region of interest" description="Disordered" evidence="1">
    <location>
        <begin position="425"/>
        <end position="495"/>
    </location>
</feature>
<keyword evidence="3" id="KW-1185">Reference proteome</keyword>
<dbReference type="PANTHER" id="PTHR22028">
    <property type="entry name" value="SFI1 SPINDLE BODY DOMAIN-CONTAINING PROTEIN-RELATED"/>
    <property type="match status" value="1"/>
</dbReference>
<sequence length="802" mass="92824">MTFQGNSHTLNWRRPSSRRKTPGQKMQLKTDSVDEWMKRVEAASEFAVSEVFSSKRLTSGANSTAMALQCTDQLQDHDDAYDEAQALLSDWMSSKLRLGLELDEEDDRAGSPLPASVSAVQPTAMDYSGFDELYDHLAEEEEGEALSSFLHHLMDRELLDPGTAEDLLLDSDQGRGKARDPSVTMEARHRQVRENRARRDAEREKQQRAREARRGAEEEARRRGRQAEAGRREEARREEAMVQKEMARLRRQMEEQRALEQLVRQRDRDKRDRQKTAVCPPKTGPLVLHKPSGPPHTEPGQASLHIVNLQCLQRHFSGWFSAVLVRRLQLGRAAALCDWRRSLRAWRAWRAMVWTARTHRERETAEEELRTEHRRDRRAADSDRRRLLRRSFNGWQLWRRTERAQRELLARQEQTRRKMTALIDAASSGRLKGPGAPGAPGPPGNTEEGEDFPGNPDGVGTANQNDTDVLTPAPSLRRHGDAPTRLSPSQPWQVTRRHAAISAGELRQHRHAAQQHTIARQQKLLREQREQISQLREERGLLDAWGTAARPRTSEATGPEPPERSMEHDDETGGSRAKGSSRRSPTTFSAQMKIEEEKRERLKREQDLRAAARHHHHRSLLLRRGLAPWQRLLHLKHGNEQLAVRHHRGSVLLMCLRAWQHWARGSLSGRQAAADRLNQHLLLRHRLACWKRLVERRAVLEERAQGFHRARVQRRVLRALLDHLTRVRLLEWDLLEKAQEHSSRRALRGCLLVWIRFPSLQREEREKEARREELRRRVAEVLPDFRSSRLGLPSPRPGYRLK</sequence>
<dbReference type="OrthoDB" id="6256972at2759"/>
<name>A0A9Q0ES54_9TELE</name>
<evidence type="ECO:0008006" key="4">
    <source>
        <dbReference type="Google" id="ProtNLM"/>
    </source>
</evidence>
<gene>
    <name evidence="2" type="ORF">NHX12_021438</name>
</gene>
<comment type="caution">
    <text evidence="2">The sequence shown here is derived from an EMBL/GenBank/DDBJ whole genome shotgun (WGS) entry which is preliminary data.</text>
</comment>
<feature type="compositionally biased region" description="Basic and acidic residues" evidence="1">
    <location>
        <begin position="561"/>
        <end position="573"/>
    </location>
</feature>
<reference evidence="2" key="1">
    <citation type="submission" date="2022-07" db="EMBL/GenBank/DDBJ databases">
        <title>Chromosome-level genome of Muraenolepis orangiensis.</title>
        <authorList>
            <person name="Kim J."/>
        </authorList>
    </citation>
    <scope>NUCLEOTIDE SEQUENCE</scope>
    <source>
        <strain evidence="2">KU_S4_2022</strain>
        <tissue evidence="2">Muscle</tissue>
    </source>
</reference>
<feature type="compositionally biased region" description="Low complexity" evidence="1">
    <location>
        <begin position="574"/>
        <end position="584"/>
    </location>
</feature>
<evidence type="ECO:0000313" key="2">
    <source>
        <dbReference type="EMBL" id="KAJ3611423.1"/>
    </source>
</evidence>
<dbReference type="EMBL" id="JANIIK010000037">
    <property type="protein sequence ID" value="KAJ3611423.1"/>
    <property type="molecule type" value="Genomic_DNA"/>
</dbReference>
<feature type="compositionally biased region" description="Basic and acidic residues" evidence="1">
    <location>
        <begin position="593"/>
        <end position="606"/>
    </location>
</feature>
<evidence type="ECO:0000256" key="1">
    <source>
        <dbReference type="SAM" id="MobiDB-lite"/>
    </source>
</evidence>
<feature type="compositionally biased region" description="Basic and acidic residues" evidence="1">
    <location>
        <begin position="261"/>
        <end position="275"/>
    </location>
</feature>
<dbReference type="AlphaFoldDB" id="A0A9Q0ES54"/>
<feature type="region of interest" description="Disordered" evidence="1">
    <location>
        <begin position="1"/>
        <end position="30"/>
    </location>
</feature>
<feature type="compositionally biased region" description="Basic and acidic residues" evidence="1">
    <location>
        <begin position="172"/>
        <end position="239"/>
    </location>
</feature>